<reference evidence="1" key="1">
    <citation type="submission" date="2014-11" db="EMBL/GenBank/DDBJ databases">
        <authorList>
            <person name="Amaro Gonzalez C."/>
        </authorList>
    </citation>
    <scope>NUCLEOTIDE SEQUENCE</scope>
</reference>
<accession>A0A0E9TZ84</accession>
<organism evidence="1">
    <name type="scientific">Anguilla anguilla</name>
    <name type="common">European freshwater eel</name>
    <name type="synonym">Muraena anguilla</name>
    <dbReference type="NCBI Taxonomy" id="7936"/>
    <lineage>
        <taxon>Eukaryota</taxon>
        <taxon>Metazoa</taxon>
        <taxon>Chordata</taxon>
        <taxon>Craniata</taxon>
        <taxon>Vertebrata</taxon>
        <taxon>Euteleostomi</taxon>
        <taxon>Actinopterygii</taxon>
        <taxon>Neopterygii</taxon>
        <taxon>Teleostei</taxon>
        <taxon>Anguilliformes</taxon>
        <taxon>Anguillidae</taxon>
        <taxon>Anguilla</taxon>
    </lineage>
</organism>
<reference evidence="1" key="2">
    <citation type="journal article" date="2015" name="Fish Shellfish Immunol.">
        <title>Early steps in the European eel (Anguilla anguilla)-Vibrio vulnificus interaction in the gills: Role of the RtxA13 toxin.</title>
        <authorList>
            <person name="Callol A."/>
            <person name="Pajuelo D."/>
            <person name="Ebbesson L."/>
            <person name="Teles M."/>
            <person name="MacKenzie S."/>
            <person name="Amaro C."/>
        </authorList>
    </citation>
    <scope>NUCLEOTIDE SEQUENCE</scope>
</reference>
<dbReference type="EMBL" id="GBXM01050524">
    <property type="protein sequence ID" value="JAH58053.1"/>
    <property type="molecule type" value="Transcribed_RNA"/>
</dbReference>
<proteinExistence type="predicted"/>
<sequence length="15" mass="1748">METGRDSCQQGKRDH</sequence>
<evidence type="ECO:0000313" key="1">
    <source>
        <dbReference type="EMBL" id="JAH58053.1"/>
    </source>
</evidence>
<protein>
    <submittedName>
        <fullName evidence="1">Uncharacterized protein</fullName>
    </submittedName>
</protein>
<name>A0A0E9TZ84_ANGAN</name>